<name>A0A0D0M9W5_PSEVI</name>
<accession>A0A0D0M9W5</accession>
<organism evidence="4 5">
    <name type="scientific">Pseudomonas viridiflava</name>
    <name type="common">Phytomonas viridiflava</name>
    <dbReference type="NCBI Taxonomy" id="33069"/>
    <lineage>
        <taxon>Bacteria</taxon>
        <taxon>Pseudomonadati</taxon>
        <taxon>Pseudomonadota</taxon>
        <taxon>Gammaproteobacteria</taxon>
        <taxon>Pseudomonadales</taxon>
        <taxon>Pseudomonadaceae</taxon>
        <taxon>Pseudomonas</taxon>
    </lineage>
</organism>
<evidence type="ECO:0000256" key="1">
    <source>
        <dbReference type="SAM" id="MobiDB-lite"/>
    </source>
</evidence>
<dbReference type="RefSeq" id="WP_004880906.1">
    <property type="nucleotide sequence ID" value="NZ_CP074412.1"/>
</dbReference>
<feature type="transmembrane region" description="Helical" evidence="2">
    <location>
        <begin position="27"/>
        <end position="50"/>
    </location>
</feature>
<dbReference type="KEGG" id="pvd:CFBP1590__1912"/>
<evidence type="ECO:0000313" key="6">
    <source>
        <dbReference type="Proteomes" id="UP001343600"/>
    </source>
</evidence>
<feature type="region of interest" description="Disordered" evidence="1">
    <location>
        <begin position="86"/>
        <end position="106"/>
    </location>
</feature>
<dbReference type="GeneID" id="47763578"/>
<keyword evidence="2" id="KW-0472">Membrane</keyword>
<evidence type="ECO:0000313" key="5">
    <source>
        <dbReference type="Proteomes" id="UP000196842"/>
    </source>
</evidence>
<dbReference type="Proteomes" id="UP001343600">
    <property type="component" value="Unassembled WGS sequence"/>
</dbReference>
<keyword evidence="2" id="KW-0812">Transmembrane</keyword>
<dbReference type="EMBL" id="LT855380">
    <property type="protein sequence ID" value="SMS09498.1"/>
    <property type="molecule type" value="Genomic_DNA"/>
</dbReference>
<sequence>MKISDGFDARRLRPKGRSNWRTRIGKTIAFVFLVSGVALALTGGSSLIVHPQALGDLNANPAGAAVVAVAGLLVLLLGMWLWRRSGRGPRSSGGLSMSAHLMKKHD</sequence>
<reference evidence="3 6" key="2">
    <citation type="submission" date="2024-01" db="EMBL/GenBank/DDBJ databases">
        <title>Characterization of Pseudomonas viridiflava in Georgia, USA.</title>
        <authorList>
            <person name="Zhao M."/>
            <person name="Dutta B."/>
        </authorList>
    </citation>
    <scope>NUCLEOTIDE SEQUENCE [LARGE SCALE GENOMIC DNA]</scope>
    <source>
        <strain evidence="3 6">21GA0539</strain>
    </source>
</reference>
<keyword evidence="2" id="KW-1133">Transmembrane helix</keyword>
<dbReference type="AlphaFoldDB" id="A0A0D0M9W5"/>
<keyword evidence="6" id="KW-1185">Reference proteome</keyword>
<evidence type="ECO:0000256" key="2">
    <source>
        <dbReference type="SAM" id="Phobius"/>
    </source>
</evidence>
<protein>
    <submittedName>
        <fullName evidence="4">Conserved hypothetical membrane protein</fullName>
    </submittedName>
</protein>
<evidence type="ECO:0000313" key="4">
    <source>
        <dbReference type="EMBL" id="SMS09498.1"/>
    </source>
</evidence>
<proteinExistence type="predicted"/>
<evidence type="ECO:0000313" key="3">
    <source>
        <dbReference type="EMBL" id="MEE4039489.1"/>
    </source>
</evidence>
<gene>
    <name evidence="4" type="ORF">CFBP1590__1912</name>
    <name evidence="3" type="ORF">V2I87_05210</name>
</gene>
<dbReference type="Proteomes" id="UP000196842">
    <property type="component" value="Chromosome I"/>
</dbReference>
<dbReference type="EMBL" id="JAZEIP010000005">
    <property type="protein sequence ID" value="MEE4039489.1"/>
    <property type="molecule type" value="Genomic_DNA"/>
</dbReference>
<feature type="transmembrane region" description="Helical" evidence="2">
    <location>
        <begin position="62"/>
        <end position="82"/>
    </location>
</feature>
<dbReference type="OrthoDB" id="7033036at2"/>
<reference evidence="4 5" key="1">
    <citation type="submission" date="2017-05" db="EMBL/GenBank/DDBJ databases">
        <authorList>
            <person name="Song R."/>
            <person name="Chenine A.L."/>
            <person name="Ruprecht R.M."/>
        </authorList>
    </citation>
    <scope>NUCLEOTIDE SEQUENCE [LARGE SCALE GENOMIC DNA]</scope>
    <source>
        <strain evidence="4 5">CFBP 1590</strain>
    </source>
</reference>